<organism evidence="7 8">
    <name type="scientific">Solirubrobacter pauli</name>
    <dbReference type="NCBI Taxonomy" id="166793"/>
    <lineage>
        <taxon>Bacteria</taxon>
        <taxon>Bacillati</taxon>
        <taxon>Actinomycetota</taxon>
        <taxon>Thermoleophilia</taxon>
        <taxon>Solirubrobacterales</taxon>
        <taxon>Solirubrobacteraceae</taxon>
        <taxon>Solirubrobacter</taxon>
    </lineage>
</organism>
<dbReference type="InterPro" id="IPR011611">
    <property type="entry name" value="PfkB_dom"/>
</dbReference>
<evidence type="ECO:0000256" key="2">
    <source>
        <dbReference type="ARBA" id="ARBA00022679"/>
    </source>
</evidence>
<dbReference type="AlphaFoldDB" id="A0A660LAZ6"/>
<name>A0A660LAZ6_9ACTN</name>
<dbReference type="RefSeq" id="WP_121248313.1">
    <property type="nucleotide sequence ID" value="NZ_RBIL01000001.1"/>
</dbReference>
<dbReference type="EMBL" id="RBIL01000001">
    <property type="protein sequence ID" value="RKQ91043.1"/>
    <property type="molecule type" value="Genomic_DNA"/>
</dbReference>
<keyword evidence="5" id="KW-0067">ATP-binding</keyword>
<sequence length="302" mass="31064">MTIVVGGEALIDLVPHADQLAAHPGGGPYNTARTLARLDQDVHFLGCLSDDGLGATLRARLEEDGVRLDTVVPTTKPTTLALAEVDAGGAATYRFYTEGTSAPSVTPDAALAALPRDVDLLHVGTLGLVMEPIASALRAVVEAVADRALVMVDPNCRPTFIADREAYRERLGETLRHAHVVKVSEDDLAYLEPGLGVAEAARALGVPVALVTLGGDGALIVDAETEAHVDAPAITVVDTIGAGDAFGGGFLAYWARAGLAVADLGDPDAVRAATAFACAVAARTCERAGASPPRLSDLDGDF</sequence>
<dbReference type="InterPro" id="IPR029056">
    <property type="entry name" value="Ribokinase-like"/>
</dbReference>
<evidence type="ECO:0000259" key="6">
    <source>
        <dbReference type="Pfam" id="PF00294"/>
    </source>
</evidence>
<keyword evidence="4 7" id="KW-0418">Kinase</keyword>
<dbReference type="Pfam" id="PF00294">
    <property type="entry name" value="PfkB"/>
    <property type="match status" value="1"/>
</dbReference>
<proteinExistence type="inferred from homology"/>
<dbReference type="PROSITE" id="PS00584">
    <property type="entry name" value="PFKB_KINASES_2"/>
    <property type="match status" value="1"/>
</dbReference>
<protein>
    <submittedName>
        <fullName evidence="7">Fructokinase</fullName>
    </submittedName>
</protein>
<comment type="similarity">
    <text evidence="1">Belongs to the carbohydrate kinase PfkB family.</text>
</comment>
<gene>
    <name evidence="7" type="ORF">C8N24_0859</name>
</gene>
<dbReference type="PANTHER" id="PTHR43085:SF1">
    <property type="entry name" value="PSEUDOURIDINE KINASE-RELATED"/>
    <property type="match status" value="1"/>
</dbReference>
<dbReference type="SUPFAM" id="SSF53613">
    <property type="entry name" value="Ribokinase-like"/>
    <property type="match status" value="1"/>
</dbReference>
<evidence type="ECO:0000313" key="7">
    <source>
        <dbReference type="EMBL" id="RKQ91043.1"/>
    </source>
</evidence>
<keyword evidence="8" id="KW-1185">Reference proteome</keyword>
<evidence type="ECO:0000256" key="5">
    <source>
        <dbReference type="ARBA" id="ARBA00022840"/>
    </source>
</evidence>
<reference evidence="7 8" key="1">
    <citation type="submission" date="2018-10" db="EMBL/GenBank/DDBJ databases">
        <title>Genomic Encyclopedia of Archaeal and Bacterial Type Strains, Phase II (KMG-II): from individual species to whole genera.</title>
        <authorList>
            <person name="Goeker M."/>
        </authorList>
    </citation>
    <scope>NUCLEOTIDE SEQUENCE [LARGE SCALE GENOMIC DNA]</scope>
    <source>
        <strain evidence="7 8">DSM 14954</strain>
    </source>
</reference>
<comment type="caution">
    <text evidence="7">The sequence shown here is derived from an EMBL/GenBank/DDBJ whole genome shotgun (WGS) entry which is preliminary data.</text>
</comment>
<evidence type="ECO:0000256" key="1">
    <source>
        <dbReference type="ARBA" id="ARBA00010688"/>
    </source>
</evidence>
<keyword evidence="2" id="KW-0808">Transferase</keyword>
<accession>A0A660LAZ6</accession>
<dbReference type="Proteomes" id="UP000278962">
    <property type="component" value="Unassembled WGS sequence"/>
</dbReference>
<evidence type="ECO:0000256" key="3">
    <source>
        <dbReference type="ARBA" id="ARBA00022741"/>
    </source>
</evidence>
<keyword evidence="3" id="KW-0547">Nucleotide-binding</keyword>
<dbReference type="InterPro" id="IPR050306">
    <property type="entry name" value="PfkB_Carbo_kinase"/>
</dbReference>
<dbReference type="GO" id="GO:0016301">
    <property type="term" value="F:kinase activity"/>
    <property type="evidence" value="ECO:0007669"/>
    <property type="project" value="UniProtKB-KW"/>
</dbReference>
<dbReference type="PANTHER" id="PTHR43085">
    <property type="entry name" value="HEXOKINASE FAMILY MEMBER"/>
    <property type="match status" value="1"/>
</dbReference>
<dbReference type="InterPro" id="IPR002173">
    <property type="entry name" value="Carboh/pur_kinase_PfkB_CS"/>
</dbReference>
<feature type="domain" description="Carbohydrate kinase PfkB" evidence="6">
    <location>
        <begin position="13"/>
        <end position="292"/>
    </location>
</feature>
<evidence type="ECO:0000313" key="8">
    <source>
        <dbReference type="Proteomes" id="UP000278962"/>
    </source>
</evidence>
<dbReference type="OrthoDB" id="9795789at2"/>
<evidence type="ECO:0000256" key="4">
    <source>
        <dbReference type="ARBA" id="ARBA00022777"/>
    </source>
</evidence>
<dbReference type="Gene3D" id="3.40.1190.20">
    <property type="match status" value="1"/>
</dbReference>
<dbReference type="GO" id="GO:0005524">
    <property type="term" value="F:ATP binding"/>
    <property type="evidence" value="ECO:0007669"/>
    <property type="project" value="UniProtKB-KW"/>
</dbReference>